<dbReference type="EMBL" id="QSON01000009">
    <property type="protein sequence ID" value="RGJ01559.1"/>
    <property type="molecule type" value="Genomic_DNA"/>
</dbReference>
<comment type="caution">
    <text evidence="1">The sequence shown here is derived from an EMBL/GenBank/DDBJ whole genome shotgun (WGS) entry which is preliminary data.</text>
</comment>
<sequence>MNQYNRLLGRIADEFHVFQGKTETEVDWKSRIIYSLLGRMGYASLWDIREDLQPVSVVHFKNRIESILESYLEMYPELRLFYPDDISELSNEIYNIFLCTGQMYHTSYRITPAIKAVSEKAGIYFLRGIPLDRKPYISGIGNYSFSEDEPAVIQPADMFQLPQTTLAEQWEYLVYHAKWYPLEVENEIEFLRTKPPFTYNYWIEKPDISGMVSLARIGLPGNKTYFLYKIEAERILGSQLPQWMVSANYYRTLSNGCLASVERLPASTYHVDGKIVQLRIHYLLPPAELNLIKLYSWPESCADLPDDFSRIFDYQVFFAIKSILEPIGYTFVEE</sequence>
<gene>
    <name evidence="1" type="ORF">DXD79_19390</name>
</gene>
<organism evidence="1 2">
    <name type="scientific">Hungatella hathewayi</name>
    <dbReference type="NCBI Taxonomy" id="154046"/>
    <lineage>
        <taxon>Bacteria</taxon>
        <taxon>Bacillati</taxon>
        <taxon>Bacillota</taxon>
        <taxon>Clostridia</taxon>
        <taxon>Lachnospirales</taxon>
        <taxon>Lachnospiraceae</taxon>
        <taxon>Hungatella</taxon>
    </lineage>
</organism>
<name>A0A374P3V9_9FIRM</name>
<reference evidence="1 2" key="1">
    <citation type="submission" date="2018-08" db="EMBL/GenBank/DDBJ databases">
        <title>A genome reference for cultivated species of the human gut microbiota.</title>
        <authorList>
            <person name="Zou Y."/>
            <person name="Xue W."/>
            <person name="Luo G."/>
        </authorList>
    </citation>
    <scope>NUCLEOTIDE SEQUENCE [LARGE SCALE GENOMIC DNA]</scope>
    <source>
        <strain evidence="1 2">TM09-12</strain>
    </source>
</reference>
<dbReference type="RefSeq" id="WP_117620975.1">
    <property type="nucleotide sequence ID" value="NZ_QSON01000009.1"/>
</dbReference>
<accession>A0A374P3V9</accession>
<dbReference type="Proteomes" id="UP000263014">
    <property type="component" value="Unassembled WGS sequence"/>
</dbReference>
<dbReference type="AlphaFoldDB" id="A0A374P3V9"/>
<evidence type="ECO:0000313" key="1">
    <source>
        <dbReference type="EMBL" id="RGJ01559.1"/>
    </source>
</evidence>
<evidence type="ECO:0000313" key="2">
    <source>
        <dbReference type="Proteomes" id="UP000263014"/>
    </source>
</evidence>
<proteinExistence type="predicted"/>
<protein>
    <submittedName>
        <fullName evidence="1">Uncharacterized protein</fullName>
    </submittedName>
</protein>